<gene>
    <name evidence="1" type="ORF">BZL54_10960</name>
</gene>
<accession>A0A2A4FI58</accession>
<dbReference type="EMBL" id="MTZU01000028">
    <property type="protein sequence ID" value="PCE32372.1"/>
    <property type="molecule type" value="Genomic_DNA"/>
</dbReference>
<dbReference type="Proteomes" id="UP000217994">
    <property type="component" value="Unassembled WGS sequence"/>
</dbReference>
<evidence type="ECO:0000313" key="1">
    <source>
        <dbReference type="EMBL" id="PCE32372.1"/>
    </source>
</evidence>
<protein>
    <submittedName>
        <fullName evidence="1">Uncharacterized protein</fullName>
    </submittedName>
</protein>
<comment type="caution">
    <text evidence="1">The sequence shown here is derived from an EMBL/GenBank/DDBJ whole genome shotgun (WGS) entry which is preliminary data.</text>
</comment>
<proteinExistence type="predicted"/>
<dbReference type="AlphaFoldDB" id="A0A2A4FI58"/>
<name>A0A2A4FI58_9BURK</name>
<evidence type="ECO:0000313" key="2">
    <source>
        <dbReference type="Proteomes" id="UP000217994"/>
    </source>
</evidence>
<sequence length="64" mass="6691">MGTGESHRVFATQRGVDDIVSDISSQMRAVTLGNPGGGAGQDLAESAGMPLIFRSEYLICYAKG</sequence>
<dbReference type="RefSeq" id="WP_133117950.1">
    <property type="nucleotide sequence ID" value="NZ_CP020738.1"/>
</dbReference>
<dbReference type="GeneID" id="69006320"/>
<reference evidence="1 2" key="1">
    <citation type="submission" date="2017-01" db="EMBL/GenBank/DDBJ databases">
        <title>Whole-Genome Shotgun Sequencing of Two beta-Proteobacterial Species in Search of the Bulgecin Biosynthetic Cluster.</title>
        <authorList>
            <person name="Horsman M.E."/>
            <person name="Marous D.R."/>
            <person name="Li R."/>
            <person name="Oliver R.A."/>
            <person name="Byun B."/>
            <person name="Emrich S.J."/>
            <person name="Boggess B."/>
            <person name="Townsend C.A."/>
            <person name="Mobashery S."/>
        </authorList>
    </citation>
    <scope>NUCLEOTIDE SEQUENCE [LARGE SCALE GENOMIC DNA]</scope>
    <source>
        <strain evidence="1 2">ATCC 31433</strain>
    </source>
</reference>
<organism evidence="1 2">
    <name type="scientific">Burkholderia ubonensis subsp. mesacidophila</name>
    <dbReference type="NCBI Taxonomy" id="265293"/>
    <lineage>
        <taxon>Bacteria</taxon>
        <taxon>Pseudomonadati</taxon>
        <taxon>Pseudomonadota</taxon>
        <taxon>Betaproteobacteria</taxon>
        <taxon>Burkholderiales</taxon>
        <taxon>Burkholderiaceae</taxon>
        <taxon>Burkholderia</taxon>
        <taxon>Burkholderia cepacia complex</taxon>
    </lineage>
</organism>